<evidence type="ECO:0000313" key="2">
    <source>
        <dbReference type="Proteomes" id="UP000469011"/>
    </source>
</evidence>
<dbReference type="InterPro" id="IPR010985">
    <property type="entry name" value="Ribbon_hlx_hlx"/>
</dbReference>
<evidence type="ECO:0000313" key="1">
    <source>
        <dbReference type="EMBL" id="NDW05856.1"/>
    </source>
</evidence>
<dbReference type="SUPFAM" id="SSF47598">
    <property type="entry name" value="Ribbon-helix-helix"/>
    <property type="match status" value="1"/>
</dbReference>
<keyword evidence="2" id="KW-1185">Reference proteome</keyword>
<reference evidence="1 2" key="1">
    <citation type="submission" date="2020-01" db="EMBL/GenBank/DDBJ databases">
        <title>Jiella pacifica sp. nov.</title>
        <authorList>
            <person name="Xue Z."/>
            <person name="Zhu S."/>
            <person name="Chen J."/>
            <person name="Yang J."/>
        </authorList>
    </citation>
    <scope>NUCLEOTIDE SEQUENCE [LARGE SCALE GENOMIC DNA]</scope>
    <source>
        <strain evidence="1 2">40Bstr34</strain>
    </source>
</reference>
<accession>A0A6N9T706</accession>
<dbReference type="Gene3D" id="6.10.10.120">
    <property type="entry name" value="Antitoxin ParD1-like"/>
    <property type="match status" value="1"/>
</dbReference>
<dbReference type="InterPro" id="IPR038296">
    <property type="entry name" value="ParD_sf"/>
</dbReference>
<dbReference type="GO" id="GO:0006355">
    <property type="term" value="P:regulation of DNA-templated transcription"/>
    <property type="evidence" value="ECO:0007669"/>
    <property type="project" value="InterPro"/>
</dbReference>
<gene>
    <name evidence="1" type="ORF">GTK09_15645</name>
</gene>
<protein>
    <submittedName>
        <fullName evidence="1">Ribbon-helix-helix protein, CopG family</fullName>
    </submittedName>
</protein>
<dbReference type="RefSeq" id="WP_163464149.1">
    <property type="nucleotide sequence ID" value="NZ_JAAAMG010000012.1"/>
</dbReference>
<name>A0A6N9T706_9HYPH</name>
<dbReference type="AlphaFoldDB" id="A0A6N9T706"/>
<proteinExistence type="predicted"/>
<comment type="caution">
    <text evidence="1">The sequence shown here is derived from an EMBL/GenBank/DDBJ whole genome shotgun (WGS) entry which is preliminary data.</text>
</comment>
<dbReference type="EMBL" id="JAAAMG010000012">
    <property type="protein sequence ID" value="NDW05856.1"/>
    <property type="molecule type" value="Genomic_DNA"/>
</dbReference>
<organism evidence="1 2">
    <name type="scientific">Jiella pacifica</name>
    <dbReference type="NCBI Taxonomy" id="2696469"/>
    <lineage>
        <taxon>Bacteria</taxon>
        <taxon>Pseudomonadati</taxon>
        <taxon>Pseudomonadota</taxon>
        <taxon>Alphaproteobacteria</taxon>
        <taxon>Hyphomicrobiales</taxon>
        <taxon>Aurantimonadaceae</taxon>
        <taxon>Jiella</taxon>
    </lineage>
</organism>
<sequence length="34" mass="3753">MAAAVKAAVREGEYASTSEVVREALREWTRSRDG</sequence>
<dbReference type="Proteomes" id="UP000469011">
    <property type="component" value="Unassembled WGS sequence"/>
</dbReference>